<gene>
    <name evidence="1" type="ORF">SAMN02949497_3598</name>
</gene>
<dbReference type="STRING" id="1760988.SAMN02949497_3598"/>
<evidence type="ECO:0000313" key="2">
    <source>
        <dbReference type="Proteomes" id="UP000192923"/>
    </source>
</evidence>
<organism evidence="1 2">
    <name type="scientific">Methylomagnum ishizawai</name>
    <dbReference type="NCBI Taxonomy" id="1760988"/>
    <lineage>
        <taxon>Bacteria</taxon>
        <taxon>Pseudomonadati</taxon>
        <taxon>Pseudomonadota</taxon>
        <taxon>Gammaproteobacteria</taxon>
        <taxon>Methylococcales</taxon>
        <taxon>Methylococcaceae</taxon>
        <taxon>Methylomagnum</taxon>
    </lineage>
</organism>
<sequence>MTDNVENLVLEHLRRLRNGIQGTRMEMQSEFREPKRGWKS</sequence>
<name>A0A1Y6CZU5_9GAMM</name>
<dbReference type="AlphaFoldDB" id="A0A1Y6CZU5"/>
<proteinExistence type="predicted"/>
<protein>
    <submittedName>
        <fullName evidence="1">Uncharacterized protein</fullName>
    </submittedName>
</protein>
<dbReference type="Proteomes" id="UP000192923">
    <property type="component" value="Unassembled WGS sequence"/>
</dbReference>
<reference evidence="1 2" key="1">
    <citation type="submission" date="2016-12" db="EMBL/GenBank/DDBJ databases">
        <authorList>
            <person name="Song W.-J."/>
            <person name="Kurnit D.M."/>
        </authorList>
    </citation>
    <scope>NUCLEOTIDE SEQUENCE [LARGE SCALE GENOMIC DNA]</scope>
    <source>
        <strain evidence="1 2">175</strain>
    </source>
</reference>
<accession>A0A1Y6CZU5</accession>
<dbReference type="EMBL" id="FXAM01000001">
    <property type="protein sequence ID" value="SMF96208.1"/>
    <property type="molecule type" value="Genomic_DNA"/>
</dbReference>
<keyword evidence="2" id="KW-1185">Reference proteome</keyword>
<evidence type="ECO:0000313" key="1">
    <source>
        <dbReference type="EMBL" id="SMF96208.1"/>
    </source>
</evidence>